<proteinExistence type="predicted"/>
<feature type="region of interest" description="Disordered" evidence="1">
    <location>
        <begin position="42"/>
        <end position="61"/>
    </location>
</feature>
<gene>
    <name evidence="2" type="primary">NCL1_30792</name>
    <name evidence="2" type="ORF">TNCV_155501</name>
</gene>
<accession>A0A8X6WH50</accession>
<dbReference type="Proteomes" id="UP000887159">
    <property type="component" value="Unassembled WGS sequence"/>
</dbReference>
<protein>
    <submittedName>
        <fullName evidence="2">Uncharacterized protein</fullName>
    </submittedName>
</protein>
<comment type="caution">
    <text evidence="2">The sequence shown here is derived from an EMBL/GenBank/DDBJ whole genome shotgun (WGS) entry which is preliminary data.</text>
</comment>
<feature type="compositionally biased region" description="Polar residues" evidence="1">
    <location>
        <begin position="42"/>
        <end position="53"/>
    </location>
</feature>
<sequence length="170" mass="19244">MVSFNLTIGAVEPHHLSQCLNPADDLDDVFFHPELSVHVDKQSSCPSKATSSRENWRSRGKRDCGHFGQGWRLRGPQPSAPLTFLEIFSKFTHQNKTAWNIPPPKAHWCQCSRPGGRLLARGFNRQEQTFLARFRSGPLKTINFPKDPRALKCVRTVLLSRPHMLTSSNA</sequence>
<reference evidence="2" key="1">
    <citation type="submission" date="2020-08" db="EMBL/GenBank/DDBJ databases">
        <title>Multicomponent nature underlies the extraordinary mechanical properties of spider dragline silk.</title>
        <authorList>
            <person name="Kono N."/>
            <person name="Nakamura H."/>
            <person name="Mori M."/>
            <person name="Yoshida Y."/>
            <person name="Ohtoshi R."/>
            <person name="Malay A.D."/>
            <person name="Moran D.A.P."/>
            <person name="Tomita M."/>
            <person name="Numata K."/>
            <person name="Arakawa K."/>
        </authorList>
    </citation>
    <scope>NUCLEOTIDE SEQUENCE</scope>
</reference>
<dbReference type="EMBL" id="BMAU01021429">
    <property type="protein sequence ID" value="GFY34973.1"/>
    <property type="molecule type" value="Genomic_DNA"/>
</dbReference>
<evidence type="ECO:0000313" key="3">
    <source>
        <dbReference type="Proteomes" id="UP000887159"/>
    </source>
</evidence>
<name>A0A8X6WH50_TRICX</name>
<organism evidence="2 3">
    <name type="scientific">Trichonephila clavipes</name>
    <name type="common">Golden silk orbweaver</name>
    <name type="synonym">Nephila clavipes</name>
    <dbReference type="NCBI Taxonomy" id="2585209"/>
    <lineage>
        <taxon>Eukaryota</taxon>
        <taxon>Metazoa</taxon>
        <taxon>Ecdysozoa</taxon>
        <taxon>Arthropoda</taxon>
        <taxon>Chelicerata</taxon>
        <taxon>Arachnida</taxon>
        <taxon>Araneae</taxon>
        <taxon>Araneomorphae</taxon>
        <taxon>Entelegynae</taxon>
        <taxon>Araneoidea</taxon>
        <taxon>Nephilidae</taxon>
        <taxon>Trichonephila</taxon>
    </lineage>
</organism>
<keyword evidence="3" id="KW-1185">Reference proteome</keyword>
<evidence type="ECO:0000313" key="2">
    <source>
        <dbReference type="EMBL" id="GFY34973.1"/>
    </source>
</evidence>
<evidence type="ECO:0000256" key="1">
    <source>
        <dbReference type="SAM" id="MobiDB-lite"/>
    </source>
</evidence>
<dbReference type="AlphaFoldDB" id="A0A8X6WH50"/>